<dbReference type="GO" id="GO:0003861">
    <property type="term" value="F:3-isopropylmalate dehydratase activity"/>
    <property type="evidence" value="ECO:0007669"/>
    <property type="project" value="UniProtKB-EC"/>
</dbReference>
<evidence type="ECO:0000313" key="12">
    <source>
        <dbReference type="EMBL" id="MBO1078010.1"/>
    </source>
</evidence>
<dbReference type="Proteomes" id="UP001518989">
    <property type="component" value="Unassembled WGS sequence"/>
</dbReference>
<keyword evidence="7" id="KW-0432">Leucine biosynthesis</keyword>
<evidence type="ECO:0000256" key="8">
    <source>
        <dbReference type="ARBA" id="ARBA00022605"/>
    </source>
</evidence>
<dbReference type="EMBL" id="JACTNG010000001">
    <property type="protein sequence ID" value="MBO1078010.1"/>
    <property type="molecule type" value="Genomic_DNA"/>
</dbReference>
<comment type="subunit">
    <text evidence="5">Heterodimer of LeuC and LeuD.</text>
</comment>
<keyword evidence="8" id="KW-0028">Amino-acid biosynthesis</keyword>
<sequence>MRRFEPVSGTAALLPQDDIDTDQILPASHMRGSNVDYGAGLFANWRRDPDFVLNQPRFAATRMLVAGRNFGCGSTREHAAWALDGFGIRVLFARSFGEVFRENCLRNAILPVTLAEAAHAALSAAVAAADGAPGFRVDLAAQRATGPGGFALGFEVAPVERIALLEGLDDIGLTLRSGEAIATFEAAQRASRPWLQQMARPGWNSRVAGGGDGA</sequence>
<reference evidence="12 13" key="1">
    <citation type="submission" date="2020-09" db="EMBL/GenBank/DDBJ databases">
        <title>Roseomonas.</title>
        <authorList>
            <person name="Zhu W."/>
        </authorList>
    </citation>
    <scope>NUCLEOTIDE SEQUENCE [LARGE SCALE GENOMIC DNA]</scope>
    <source>
        <strain evidence="12 13">573</strain>
    </source>
</reference>
<dbReference type="InterPro" id="IPR015928">
    <property type="entry name" value="Aconitase/3IPM_dehydase_swvl"/>
</dbReference>
<dbReference type="NCBIfam" id="NF002458">
    <property type="entry name" value="PRK01641.1"/>
    <property type="match status" value="1"/>
</dbReference>
<comment type="caution">
    <text evidence="12">The sequence shown here is derived from an EMBL/GenBank/DDBJ whole genome shotgun (WGS) entry which is preliminary data.</text>
</comment>
<dbReference type="SUPFAM" id="SSF52016">
    <property type="entry name" value="LeuD/IlvD-like"/>
    <property type="match status" value="1"/>
</dbReference>
<evidence type="ECO:0000256" key="1">
    <source>
        <dbReference type="ARBA" id="ARBA00000491"/>
    </source>
</evidence>
<organism evidence="12 13">
    <name type="scientific">Roseomonas haemaphysalidis</name>
    <dbReference type="NCBI Taxonomy" id="2768162"/>
    <lineage>
        <taxon>Bacteria</taxon>
        <taxon>Pseudomonadati</taxon>
        <taxon>Pseudomonadota</taxon>
        <taxon>Alphaproteobacteria</taxon>
        <taxon>Acetobacterales</taxon>
        <taxon>Roseomonadaceae</taxon>
        <taxon>Roseomonas</taxon>
    </lineage>
</organism>
<dbReference type="PANTHER" id="PTHR43345">
    <property type="entry name" value="3-ISOPROPYLMALATE DEHYDRATASE SMALL SUBUNIT 2-RELATED-RELATED"/>
    <property type="match status" value="1"/>
</dbReference>
<evidence type="ECO:0000256" key="6">
    <source>
        <dbReference type="ARBA" id="ARBA00011998"/>
    </source>
</evidence>
<dbReference type="InterPro" id="IPR004431">
    <property type="entry name" value="3-IsopropMal_deHydase_ssu"/>
</dbReference>
<evidence type="ECO:0000256" key="7">
    <source>
        <dbReference type="ARBA" id="ARBA00022430"/>
    </source>
</evidence>
<dbReference type="NCBIfam" id="TIGR00171">
    <property type="entry name" value="leuD"/>
    <property type="match status" value="1"/>
</dbReference>
<comment type="pathway">
    <text evidence="3">Amino-acid biosynthesis; L-leucine biosynthesis; L-leucine from 3-methyl-2-oxobutanoate: step 2/4.</text>
</comment>
<evidence type="ECO:0000313" key="13">
    <source>
        <dbReference type="Proteomes" id="UP001518989"/>
    </source>
</evidence>
<evidence type="ECO:0000256" key="9">
    <source>
        <dbReference type="ARBA" id="ARBA00023239"/>
    </source>
</evidence>
<dbReference type="InterPro" id="IPR033940">
    <property type="entry name" value="IPMI_Swivel"/>
</dbReference>
<evidence type="ECO:0000256" key="10">
    <source>
        <dbReference type="ARBA" id="ARBA00023304"/>
    </source>
</evidence>
<protein>
    <recommendedName>
        <fullName evidence="6">3-isopropylmalate dehydratase</fullName>
        <ecNumber evidence="6">4.2.1.33</ecNumber>
    </recommendedName>
</protein>
<evidence type="ECO:0000256" key="5">
    <source>
        <dbReference type="ARBA" id="ARBA00011271"/>
    </source>
</evidence>
<keyword evidence="9 12" id="KW-0456">Lyase</keyword>
<proteinExistence type="inferred from homology"/>
<keyword evidence="10" id="KW-0100">Branched-chain amino acid biosynthesis</keyword>
<accession>A0ABS3KKL2</accession>
<dbReference type="InterPro" id="IPR000573">
    <property type="entry name" value="AconitaseA/IPMdHydase_ssu_swvl"/>
</dbReference>
<name>A0ABS3KKL2_9PROT</name>
<dbReference type="CDD" id="cd01577">
    <property type="entry name" value="IPMI_Swivel"/>
    <property type="match status" value="1"/>
</dbReference>
<evidence type="ECO:0000256" key="4">
    <source>
        <dbReference type="ARBA" id="ARBA00009845"/>
    </source>
</evidence>
<comment type="catalytic activity">
    <reaction evidence="1">
        <text>(2R,3S)-3-isopropylmalate = (2S)-2-isopropylmalate</text>
        <dbReference type="Rhea" id="RHEA:32287"/>
        <dbReference type="ChEBI" id="CHEBI:1178"/>
        <dbReference type="ChEBI" id="CHEBI:35121"/>
        <dbReference type="EC" id="4.2.1.33"/>
    </reaction>
</comment>
<comment type="function">
    <text evidence="2">Catalyzes the isomerization between 2-isopropylmalate and 3-isopropylmalate, via the formation of 2-isopropylmaleate.</text>
</comment>
<comment type="similarity">
    <text evidence="4">Belongs to the LeuD family. LeuD type 1 subfamily.</text>
</comment>
<feature type="domain" description="Aconitase A/isopropylmalate dehydratase small subunit swivel" evidence="11">
    <location>
        <begin position="3"/>
        <end position="116"/>
    </location>
</feature>
<dbReference type="PANTHER" id="PTHR43345:SF5">
    <property type="entry name" value="3-ISOPROPYLMALATE DEHYDRATASE SMALL SUBUNIT"/>
    <property type="match status" value="1"/>
</dbReference>
<keyword evidence="13" id="KW-1185">Reference proteome</keyword>
<gene>
    <name evidence="12" type="primary">leuD</name>
    <name evidence="12" type="ORF">IAI61_03135</name>
</gene>
<dbReference type="Gene3D" id="3.20.19.10">
    <property type="entry name" value="Aconitase, domain 4"/>
    <property type="match status" value="1"/>
</dbReference>
<evidence type="ECO:0000256" key="3">
    <source>
        <dbReference type="ARBA" id="ARBA00004729"/>
    </source>
</evidence>
<dbReference type="InterPro" id="IPR050075">
    <property type="entry name" value="LeuD"/>
</dbReference>
<dbReference type="RefSeq" id="WP_207415397.1">
    <property type="nucleotide sequence ID" value="NZ_CP061179.1"/>
</dbReference>
<evidence type="ECO:0000256" key="2">
    <source>
        <dbReference type="ARBA" id="ARBA00002695"/>
    </source>
</evidence>
<dbReference type="EC" id="4.2.1.33" evidence="6"/>
<evidence type="ECO:0000259" key="11">
    <source>
        <dbReference type="Pfam" id="PF00694"/>
    </source>
</evidence>
<dbReference type="Pfam" id="PF00694">
    <property type="entry name" value="Aconitase_C"/>
    <property type="match status" value="1"/>
</dbReference>